<dbReference type="InterPro" id="IPR009589">
    <property type="entry name" value="PH_YyaB-like"/>
</dbReference>
<protein>
    <recommendedName>
        <fullName evidence="6">Bacterial Pleckstrin homology domain-containing protein</fullName>
    </recommendedName>
</protein>
<evidence type="ECO:0008006" key="6">
    <source>
        <dbReference type="Google" id="ProtNLM"/>
    </source>
</evidence>
<evidence type="ECO:0000259" key="2">
    <source>
        <dbReference type="Pfam" id="PF06713"/>
    </source>
</evidence>
<dbReference type="AlphaFoldDB" id="A0A2U3LTN7"/>
<dbReference type="EMBL" id="OMOF01000780">
    <property type="protein sequence ID" value="SPF55209.1"/>
    <property type="molecule type" value="Genomic_DNA"/>
</dbReference>
<proteinExistence type="predicted"/>
<feature type="domain" description="Bacterial Pleckstrin homology" evidence="3">
    <location>
        <begin position="181"/>
        <end position="259"/>
    </location>
</feature>
<dbReference type="OrthoDB" id="2082701at2"/>
<dbReference type="Pfam" id="PF10882">
    <property type="entry name" value="bPH_5"/>
    <property type="match status" value="1"/>
</dbReference>
<feature type="domain" description="Uncharacterized protein YyaB-like PH" evidence="2">
    <location>
        <begin position="58"/>
        <end position="131"/>
    </location>
</feature>
<dbReference type="GO" id="GO:0030153">
    <property type="term" value="P:bacteriocin immunity"/>
    <property type="evidence" value="ECO:0007669"/>
    <property type="project" value="InterPro"/>
</dbReference>
<organism evidence="4 5">
    <name type="scientific">Candidatus Desulfosporosinus infrequens</name>
    <dbReference type="NCBI Taxonomy" id="2043169"/>
    <lineage>
        <taxon>Bacteria</taxon>
        <taxon>Bacillati</taxon>
        <taxon>Bacillota</taxon>
        <taxon>Clostridia</taxon>
        <taxon>Eubacteriales</taxon>
        <taxon>Desulfitobacteriaceae</taxon>
        <taxon>Desulfosporosinus</taxon>
    </lineage>
</organism>
<reference evidence="5" key="1">
    <citation type="submission" date="2018-02" db="EMBL/GenBank/DDBJ databases">
        <authorList>
            <person name="Hausmann B."/>
        </authorList>
    </citation>
    <scope>NUCLEOTIDE SEQUENCE [LARGE SCALE GENOMIC DNA]</scope>
    <source>
        <strain evidence="5">Peat soil MAG SbF1</strain>
    </source>
</reference>
<evidence type="ECO:0000256" key="1">
    <source>
        <dbReference type="SAM" id="Phobius"/>
    </source>
</evidence>
<keyword evidence="1" id="KW-0472">Membrane</keyword>
<feature type="transmembrane region" description="Helical" evidence="1">
    <location>
        <begin position="37"/>
        <end position="56"/>
    </location>
</feature>
<feature type="transmembrane region" description="Helical" evidence="1">
    <location>
        <begin position="155"/>
        <end position="175"/>
    </location>
</feature>
<evidence type="ECO:0000313" key="5">
    <source>
        <dbReference type="Proteomes" id="UP000238916"/>
    </source>
</evidence>
<dbReference type="Proteomes" id="UP000238916">
    <property type="component" value="Unassembled WGS sequence"/>
</dbReference>
<dbReference type="Pfam" id="PF06713">
    <property type="entry name" value="bPH_4"/>
    <property type="match status" value="1"/>
</dbReference>
<evidence type="ECO:0000259" key="3">
    <source>
        <dbReference type="Pfam" id="PF10882"/>
    </source>
</evidence>
<keyword evidence="1" id="KW-0812">Transmembrane</keyword>
<accession>A0A2U3LTN7</accession>
<name>A0A2U3LTN7_9FIRM</name>
<gene>
    <name evidence="4" type="ORF">SBF1_8000004</name>
</gene>
<keyword evidence="1" id="KW-1133">Transmembrane helix</keyword>
<feature type="transmembrane region" description="Helical" evidence="1">
    <location>
        <begin position="12"/>
        <end position="31"/>
    </location>
</feature>
<dbReference type="InterPro" id="IPR027783">
    <property type="entry name" value="Bacterial_PH-related"/>
</dbReference>
<sequence>MYFSSKRDTWIGLLLWIPIIAGLVLTTWIPLTNGQYYPTGTFIFVPIVAFIAWLWFGTGYRVTDDELKIKCGPIRQTIPLKEITKIKSTRNPISSPALSLDRLEIKYGESKIAIISPQDKKGFINLIMEKCPMVTVDSNCVKLDSSSKKRMTMRIGVGVIITVLTLGGLGTLLYFSNKPAEYTIQGGNLKISGEYGEEIKLSDIVGISIKDQIPEIQLKTNGSGIGSMLKGYFKIKGIGQAKLFVDTQKPPFIFINIKSGLRIVNTEEPSETDRLYKKLLEAWIQNATPK</sequence>
<evidence type="ECO:0000313" key="4">
    <source>
        <dbReference type="EMBL" id="SPF55209.1"/>
    </source>
</evidence>